<protein>
    <submittedName>
        <fullName evidence="2">Uncharacterized protein</fullName>
    </submittedName>
</protein>
<sequence length="100" mass="11135">MKRVMPWSDEVDLISSHESSSDAEVDDNDGTSNSPTEHSPQELSPQGNFKTWVSSRFCLSLQISHFLSGSCPLTVLRLARKQHLIVTMVIVSNKVISCFL</sequence>
<evidence type="ECO:0000256" key="1">
    <source>
        <dbReference type="SAM" id="MobiDB-lite"/>
    </source>
</evidence>
<proteinExistence type="predicted"/>
<name>A0AAV5LYR5_9ROSI</name>
<gene>
    <name evidence="2" type="ORF">SLEP1_g49798</name>
</gene>
<keyword evidence="3" id="KW-1185">Reference proteome</keyword>
<accession>A0AAV5LYR5</accession>
<comment type="caution">
    <text evidence="2">The sequence shown here is derived from an EMBL/GenBank/DDBJ whole genome shotgun (WGS) entry which is preliminary data.</text>
</comment>
<organism evidence="2 3">
    <name type="scientific">Rubroshorea leprosula</name>
    <dbReference type="NCBI Taxonomy" id="152421"/>
    <lineage>
        <taxon>Eukaryota</taxon>
        <taxon>Viridiplantae</taxon>
        <taxon>Streptophyta</taxon>
        <taxon>Embryophyta</taxon>
        <taxon>Tracheophyta</taxon>
        <taxon>Spermatophyta</taxon>
        <taxon>Magnoliopsida</taxon>
        <taxon>eudicotyledons</taxon>
        <taxon>Gunneridae</taxon>
        <taxon>Pentapetalae</taxon>
        <taxon>rosids</taxon>
        <taxon>malvids</taxon>
        <taxon>Malvales</taxon>
        <taxon>Dipterocarpaceae</taxon>
        <taxon>Rubroshorea</taxon>
    </lineage>
</organism>
<feature type="compositionally biased region" description="Polar residues" evidence="1">
    <location>
        <begin position="30"/>
        <end position="47"/>
    </location>
</feature>
<evidence type="ECO:0000313" key="2">
    <source>
        <dbReference type="EMBL" id="GKV42390.1"/>
    </source>
</evidence>
<dbReference type="AlphaFoldDB" id="A0AAV5LYR5"/>
<reference evidence="2 3" key="1">
    <citation type="journal article" date="2021" name="Commun. Biol.">
        <title>The genome of Shorea leprosula (Dipterocarpaceae) highlights the ecological relevance of drought in aseasonal tropical rainforests.</title>
        <authorList>
            <person name="Ng K.K.S."/>
            <person name="Kobayashi M.J."/>
            <person name="Fawcett J.A."/>
            <person name="Hatakeyama M."/>
            <person name="Paape T."/>
            <person name="Ng C.H."/>
            <person name="Ang C.C."/>
            <person name="Tnah L.H."/>
            <person name="Lee C.T."/>
            <person name="Nishiyama T."/>
            <person name="Sese J."/>
            <person name="O'Brien M.J."/>
            <person name="Copetti D."/>
            <person name="Mohd Noor M.I."/>
            <person name="Ong R.C."/>
            <person name="Putra M."/>
            <person name="Sireger I.Z."/>
            <person name="Indrioko S."/>
            <person name="Kosugi Y."/>
            <person name="Izuno A."/>
            <person name="Isagi Y."/>
            <person name="Lee S.L."/>
            <person name="Shimizu K.K."/>
        </authorList>
    </citation>
    <scope>NUCLEOTIDE SEQUENCE [LARGE SCALE GENOMIC DNA]</scope>
    <source>
        <strain evidence="2">214</strain>
    </source>
</reference>
<feature type="region of interest" description="Disordered" evidence="1">
    <location>
        <begin position="1"/>
        <end position="47"/>
    </location>
</feature>
<evidence type="ECO:0000313" key="3">
    <source>
        <dbReference type="Proteomes" id="UP001054252"/>
    </source>
</evidence>
<dbReference type="Proteomes" id="UP001054252">
    <property type="component" value="Unassembled WGS sequence"/>
</dbReference>
<dbReference type="EMBL" id="BPVZ01000158">
    <property type="protein sequence ID" value="GKV42390.1"/>
    <property type="molecule type" value="Genomic_DNA"/>
</dbReference>